<dbReference type="Proteomes" id="UP001055439">
    <property type="component" value="Chromosome 5"/>
</dbReference>
<sequence length="161" mass="17996">MHSHRRGSGSWSALSASTTQCFRCCSTRQRSSSTLLLGCSSSPTVSSSSKGCCARWSRTQQSYSSSSKGCCARWCRTWQICTRLGATSLKAMPRVLLRCRLGLAHAWQGWLPLGSVVVSIGEEEELVLAKRFCSLSEHATRSHKRSVIEEEQQSMQFREQW</sequence>
<reference evidence="1" key="1">
    <citation type="submission" date="2022-05" db="EMBL/GenBank/DDBJ databases">
        <title>The Musa troglodytarum L. genome provides insights into the mechanism of non-climacteric behaviour and enrichment of carotenoids.</title>
        <authorList>
            <person name="Wang J."/>
        </authorList>
    </citation>
    <scope>NUCLEOTIDE SEQUENCE</scope>
    <source>
        <tissue evidence="1">Leaf</tissue>
    </source>
</reference>
<organism evidence="1 2">
    <name type="scientific">Musa troglodytarum</name>
    <name type="common">fe'i banana</name>
    <dbReference type="NCBI Taxonomy" id="320322"/>
    <lineage>
        <taxon>Eukaryota</taxon>
        <taxon>Viridiplantae</taxon>
        <taxon>Streptophyta</taxon>
        <taxon>Embryophyta</taxon>
        <taxon>Tracheophyta</taxon>
        <taxon>Spermatophyta</taxon>
        <taxon>Magnoliopsida</taxon>
        <taxon>Liliopsida</taxon>
        <taxon>Zingiberales</taxon>
        <taxon>Musaceae</taxon>
        <taxon>Musa</taxon>
    </lineage>
</organism>
<accession>A0A9E7G3W5</accession>
<dbReference type="AlphaFoldDB" id="A0A9E7G3W5"/>
<protein>
    <submittedName>
        <fullName evidence="1">Uncharacterized protein</fullName>
    </submittedName>
</protein>
<proteinExistence type="predicted"/>
<keyword evidence="2" id="KW-1185">Reference proteome</keyword>
<gene>
    <name evidence="1" type="ORF">MUK42_18415</name>
</gene>
<evidence type="ECO:0000313" key="1">
    <source>
        <dbReference type="EMBL" id="URE06148.1"/>
    </source>
</evidence>
<dbReference type="EMBL" id="CP097507">
    <property type="protein sequence ID" value="URE06148.1"/>
    <property type="molecule type" value="Genomic_DNA"/>
</dbReference>
<evidence type="ECO:0000313" key="2">
    <source>
        <dbReference type="Proteomes" id="UP001055439"/>
    </source>
</evidence>
<name>A0A9E7G3W5_9LILI</name>